<comment type="caution">
    <text evidence="2">The sequence shown here is derived from an EMBL/GenBank/DDBJ whole genome shotgun (WGS) entry which is preliminary data.</text>
</comment>
<dbReference type="PANTHER" id="PTHR45138">
    <property type="entry name" value="REGULATORY COMPONENTS OF SENSORY TRANSDUCTION SYSTEM"/>
    <property type="match status" value="1"/>
</dbReference>
<reference evidence="2" key="1">
    <citation type="journal article" date="2014" name="Int. J. Syst. Evol. Microbiol.">
        <title>Complete genome sequence of Corynebacterium casei LMG S-19264T (=DSM 44701T), isolated from a smear-ripened cheese.</title>
        <authorList>
            <consortium name="US DOE Joint Genome Institute (JGI-PGF)"/>
            <person name="Walter F."/>
            <person name="Albersmeier A."/>
            <person name="Kalinowski J."/>
            <person name="Ruckert C."/>
        </authorList>
    </citation>
    <scope>NUCLEOTIDE SEQUENCE</scope>
    <source>
        <strain evidence="2">JCM 31311</strain>
    </source>
</reference>
<dbReference type="Proteomes" id="UP000603865">
    <property type="component" value="Unassembled WGS sequence"/>
</dbReference>
<dbReference type="AlphaFoldDB" id="A0A918KXU4"/>
<dbReference type="Pfam" id="PF00990">
    <property type="entry name" value="GGDEF"/>
    <property type="match status" value="1"/>
</dbReference>
<evidence type="ECO:0000313" key="3">
    <source>
        <dbReference type="Proteomes" id="UP000603865"/>
    </source>
</evidence>
<dbReference type="InterPro" id="IPR050469">
    <property type="entry name" value="Diguanylate_Cyclase"/>
</dbReference>
<accession>A0A918KXU4</accession>
<dbReference type="GO" id="GO:0052621">
    <property type="term" value="F:diguanylate cyclase activity"/>
    <property type="evidence" value="ECO:0007669"/>
    <property type="project" value="TreeGrafter"/>
</dbReference>
<dbReference type="GO" id="GO:1902201">
    <property type="term" value="P:negative regulation of bacterial-type flagellum-dependent cell motility"/>
    <property type="evidence" value="ECO:0007669"/>
    <property type="project" value="TreeGrafter"/>
</dbReference>
<protein>
    <recommendedName>
        <fullName evidence="1">GGDEF domain-containing protein</fullName>
    </recommendedName>
</protein>
<dbReference type="SMART" id="SM00267">
    <property type="entry name" value="GGDEF"/>
    <property type="match status" value="1"/>
</dbReference>
<dbReference type="RefSeq" id="WP_229776761.1">
    <property type="nucleotide sequence ID" value="NZ_BMQL01000118.1"/>
</dbReference>
<organism evidence="2 3">
    <name type="scientific">Deinococcus ruber</name>
    <dbReference type="NCBI Taxonomy" id="1848197"/>
    <lineage>
        <taxon>Bacteria</taxon>
        <taxon>Thermotogati</taxon>
        <taxon>Deinococcota</taxon>
        <taxon>Deinococci</taxon>
        <taxon>Deinococcales</taxon>
        <taxon>Deinococcaceae</taxon>
        <taxon>Deinococcus</taxon>
    </lineage>
</organism>
<dbReference type="SUPFAM" id="SSF55073">
    <property type="entry name" value="Nucleotide cyclase"/>
    <property type="match status" value="1"/>
</dbReference>
<dbReference type="InterPro" id="IPR029016">
    <property type="entry name" value="GAF-like_dom_sf"/>
</dbReference>
<evidence type="ECO:0000259" key="1">
    <source>
        <dbReference type="PROSITE" id="PS50887"/>
    </source>
</evidence>
<dbReference type="Gene3D" id="3.30.70.270">
    <property type="match status" value="1"/>
</dbReference>
<dbReference type="SUPFAM" id="SSF55781">
    <property type="entry name" value="GAF domain-like"/>
    <property type="match status" value="1"/>
</dbReference>
<dbReference type="EMBL" id="BMQL01000118">
    <property type="protein sequence ID" value="GGR41321.1"/>
    <property type="molecule type" value="Genomic_DNA"/>
</dbReference>
<sequence>MQELRRTLNQARVLEGVSNLMELDLDPEHMTLSAAALLGESIASDYTGLIVFEGETLRVAAAYQQPGLSGEAVAMPANIPLWPGGVTRTLRDRTQPLYLENYPQHPNALTQVVAAGVTQIAWLPLGTPGAVTSLLMTVRLQDNPIQQWRGSDRALLDSASRSVRSALDRQLLRRMTVEQTRQDPLTGLLNRRAFDADLQEWHDRGQPFMLGMIDLDGFKAVNDREGHSQGDRVLKVFSSTVRAELDDRARLYRFGGDEFVLLLPASEEELILDMVDIAVLAARQLGTRIGASVGVADSQEAAGSALLELADARMYAVKQRRQAVSSAN</sequence>
<feature type="domain" description="GGDEF" evidence="1">
    <location>
        <begin position="206"/>
        <end position="328"/>
    </location>
</feature>
<dbReference type="InterPro" id="IPR000160">
    <property type="entry name" value="GGDEF_dom"/>
</dbReference>
<dbReference type="Gene3D" id="3.30.450.40">
    <property type="match status" value="1"/>
</dbReference>
<dbReference type="CDD" id="cd01949">
    <property type="entry name" value="GGDEF"/>
    <property type="match status" value="1"/>
</dbReference>
<reference evidence="2" key="2">
    <citation type="submission" date="2020-09" db="EMBL/GenBank/DDBJ databases">
        <authorList>
            <person name="Sun Q."/>
            <person name="Ohkuma M."/>
        </authorList>
    </citation>
    <scope>NUCLEOTIDE SEQUENCE</scope>
    <source>
        <strain evidence="2">JCM 31311</strain>
    </source>
</reference>
<dbReference type="GO" id="GO:0043709">
    <property type="term" value="P:cell adhesion involved in single-species biofilm formation"/>
    <property type="evidence" value="ECO:0007669"/>
    <property type="project" value="TreeGrafter"/>
</dbReference>
<dbReference type="InterPro" id="IPR029787">
    <property type="entry name" value="Nucleotide_cyclase"/>
</dbReference>
<dbReference type="InterPro" id="IPR043128">
    <property type="entry name" value="Rev_trsase/Diguanyl_cyclase"/>
</dbReference>
<name>A0A918KXU4_9DEIO</name>
<dbReference type="NCBIfam" id="TIGR00254">
    <property type="entry name" value="GGDEF"/>
    <property type="match status" value="1"/>
</dbReference>
<dbReference type="PROSITE" id="PS50887">
    <property type="entry name" value="GGDEF"/>
    <property type="match status" value="1"/>
</dbReference>
<gene>
    <name evidence="2" type="ORF">GCM10008957_56690</name>
</gene>
<evidence type="ECO:0000313" key="2">
    <source>
        <dbReference type="EMBL" id="GGR41321.1"/>
    </source>
</evidence>
<dbReference type="PANTHER" id="PTHR45138:SF9">
    <property type="entry name" value="DIGUANYLATE CYCLASE DGCM-RELATED"/>
    <property type="match status" value="1"/>
</dbReference>
<keyword evidence="3" id="KW-1185">Reference proteome</keyword>
<dbReference type="GO" id="GO:0005886">
    <property type="term" value="C:plasma membrane"/>
    <property type="evidence" value="ECO:0007669"/>
    <property type="project" value="TreeGrafter"/>
</dbReference>
<proteinExistence type="predicted"/>